<dbReference type="Proteomes" id="UP000017837">
    <property type="component" value="Unassembled WGS sequence"/>
</dbReference>
<dbReference type="EMBL" id="AWGB01000031">
    <property type="protein sequence ID" value="ESQ89158.1"/>
    <property type="molecule type" value="Genomic_DNA"/>
</dbReference>
<dbReference type="GO" id="GO:0003700">
    <property type="term" value="F:DNA-binding transcription factor activity"/>
    <property type="evidence" value="ECO:0007669"/>
    <property type="project" value="InterPro"/>
</dbReference>
<dbReference type="InterPro" id="IPR009057">
    <property type="entry name" value="Homeodomain-like_sf"/>
</dbReference>
<name>V4RCP1_9CAUL</name>
<reference evidence="4 5" key="1">
    <citation type="journal article" date="2014" name="Nature">
        <title>Sequential evolution of bacterial morphology by co-option of a developmental regulator.</title>
        <authorList>
            <person name="Jiang C."/>
            <person name="Brown P.J."/>
            <person name="Ducret A."/>
            <person name="Brun Y.V."/>
        </authorList>
    </citation>
    <scope>NUCLEOTIDE SEQUENCE [LARGE SCALE GENOMIC DNA]</scope>
    <source>
        <strain evidence="4 5">DSM 16100</strain>
    </source>
</reference>
<accession>V4RCP1</accession>
<comment type="caution">
    <text evidence="4">The sequence shown here is derived from an EMBL/GenBank/DDBJ whole genome shotgun (WGS) entry which is preliminary data.</text>
</comment>
<sequence>MILKGVALPALHPSHAVADTCRQLGDVIACYAGARGGDGHFDTPVPGMAFTQNSTPHHMVGNIADPALGIIVQGNKRVMLGDEIYTYGAGQHIVVSVDLPLCGAVIDATAAKPYLGFKLSLDRTLLCDLLPLSRLAGAPARPSGRGIFTSGTDPRLLESVHRLVRLLDTPEDIPALAPLIIREIHYLLLNGDQGEAVRQMAVNGSPMNRIADVLRTLREDFARPLSVPALAEQARMSPSTFHQHFKQVTSLSPLQYQKQLRLVEARRLMLSGHLKAESASYTVGYESPSQFSREYARLFGAPPITDMARLRGAEDVSLEQV</sequence>
<dbReference type="OrthoDB" id="9802263at2"/>
<keyword evidence="2" id="KW-0804">Transcription</keyword>
<dbReference type="InterPro" id="IPR009594">
    <property type="entry name" value="Tscrpt_reg_HTH_AraC_N"/>
</dbReference>
<dbReference type="RefSeq" id="WP_018080389.1">
    <property type="nucleotide sequence ID" value="NZ_AQWM01000002.1"/>
</dbReference>
<dbReference type="PROSITE" id="PS01124">
    <property type="entry name" value="HTH_ARAC_FAMILY_2"/>
    <property type="match status" value="1"/>
</dbReference>
<protein>
    <recommendedName>
        <fullName evidence="3">HTH araC/xylS-type domain-containing protein</fullName>
    </recommendedName>
</protein>
<dbReference type="PANTHER" id="PTHR43436:SF1">
    <property type="entry name" value="TRANSCRIPTIONAL REGULATORY PROTEIN"/>
    <property type="match status" value="1"/>
</dbReference>
<dbReference type="SMART" id="SM00342">
    <property type="entry name" value="HTH_ARAC"/>
    <property type="match status" value="1"/>
</dbReference>
<keyword evidence="5" id="KW-1185">Reference proteome</keyword>
<evidence type="ECO:0000259" key="3">
    <source>
        <dbReference type="PROSITE" id="PS01124"/>
    </source>
</evidence>
<dbReference type="InterPro" id="IPR018060">
    <property type="entry name" value="HTH_AraC"/>
</dbReference>
<evidence type="ECO:0000256" key="1">
    <source>
        <dbReference type="ARBA" id="ARBA00023015"/>
    </source>
</evidence>
<dbReference type="Pfam" id="PF06719">
    <property type="entry name" value="AraC_N"/>
    <property type="match status" value="1"/>
</dbReference>
<evidence type="ECO:0000313" key="5">
    <source>
        <dbReference type="Proteomes" id="UP000017837"/>
    </source>
</evidence>
<gene>
    <name evidence="4" type="ORF">ABENE_14385</name>
</gene>
<proteinExistence type="predicted"/>
<organism evidence="4 5">
    <name type="scientific">Asticcacaulis benevestitus DSM 16100 = ATCC BAA-896</name>
    <dbReference type="NCBI Taxonomy" id="1121022"/>
    <lineage>
        <taxon>Bacteria</taxon>
        <taxon>Pseudomonadati</taxon>
        <taxon>Pseudomonadota</taxon>
        <taxon>Alphaproteobacteria</taxon>
        <taxon>Caulobacterales</taxon>
        <taxon>Caulobacteraceae</taxon>
        <taxon>Asticcacaulis</taxon>
    </lineage>
</organism>
<dbReference type="GO" id="GO:0043565">
    <property type="term" value="F:sequence-specific DNA binding"/>
    <property type="evidence" value="ECO:0007669"/>
    <property type="project" value="InterPro"/>
</dbReference>
<feature type="domain" description="HTH araC/xylS-type" evidence="3">
    <location>
        <begin position="211"/>
        <end position="309"/>
    </location>
</feature>
<keyword evidence="1" id="KW-0805">Transcription regulation</keyword>
<dbReference type="AlphaFoldDB" id="V4RCP1"/>
<dbReference type="Gene3D" id="1.10.10.60">
    <property type="entry name" value="Homeodomain-like"/>
    <property type="match status" value="1"/>
</dbReference>
<dbReference type="PATRIC" id="fig|1121022.4.peg.2925"/>
<dbReference type="SUPFAM" id="SSF46689">
    <property type="entry name" value="Homeodomain-like"/>
    <property type="match status" value="2"/>
</dbReference>
<evidence type="ECO:0000256" key="2">
    <source>
        <dbReference type="ARBA" id="ARBA00023163"/>
    </source>
</evidence>
<dbReference type="Pfam" id="PF12833">
    <property type="entry name" value="HTH_18"/>
    <property type="match status" value="1"/>
</dbReference>
<dbReference type="eggNOG" id="COG2207">
    <property type="taxonomic scope" value="Bacteria"/>
</dbReference>
<dbReference type="PANTHER" id="PTHR43436">
    <property type="entry name" value="ARAC-FAMILY TRANSCRIPTIONAL REGULATOR"/>
    <property type="match status" value="1"/>
</dbReference>
<evidence type="ECO:0000313" key="4">
    <source>
        <dbReference type="EMBL" id="ESQ89158.1"/>
    </source>
</evidence>
<dbReference type="STRING" id="1121022.GCA_000376105_00723"/>